<keyword evidence="5" id="KW-0396">Initiation factor</keyword>
<dbReference type="EMBL" id="PKPP01001702">
    <property type="protein sequence ID" value="PWA80607.1"/>
    <property type="molecule type" value="Genomic_DNA"/>
</dbReference>
<proteinExistence type="predicted"/>
<dbReference type="GO" id="GO:0005672">
    <property type="term" value="C:transcription factor TFIIA complex"/>
    <property type="evidence" value="ECO:0007669"/>
    <property type="project" value="InterPro"/>
</dbReference>
<dbReference type="Pfam" id="PF02751">
    <property type="entry name" value="TFIIA_gamma_C"/>
    <property type="match status" value="1"/>
</dbReference>
<protein>
    <submittedName>
        <fullName evidence="5">Transcription initiation factor IIA, gamma subunit</fullName>
    </submittedName>
</protein>
<dbReference type="InterPro" id="IPR015871">
    <property type="entry name" value="TFIIA_gsu_C"/>
</dbReference>
<evidence type="ECO:0000256" key="2">
    <source>
        <dbReference type="ARBA" id="ARBA00023163"/>
    </source>
</evidence>
<dbReference type="Proteomes" id="UP000245207">
    <property type="component" value="Unassembled WGS sequence"/>
</dbReference>
<dbReference type="SUPFAM" id="SSF50784">
    <property type="entry name" value="Transcription factor IIA (TFIIA), beta-barrel domain"/>
    <property type="match status" value="1"/>
</dbReference>
<dbReference type="OrthoDB" id="586585at2759"/>
<comment type="subcellular location">
    <subcellularLocation>
        <location evidence="1">Nucleus</location>
    </subcellularLocation>
</comment>
<dbReference type="GO" id="GO:0006367">
    <property type="term" value="P:transcription initiation at RNA polymerase II promoter"/>
    <property type="evidence" value="ECO:0007669"/>
    <property type="project" value="InterPro"/>
</dbReference>
<evidence type="ECO:0000256" key="1">
    <source>
        <dbReference type="ARBA" id="ARBA00004123"/>
    </source>
</evidence>
<dbReference type="AlphaFoldDB" id="A0A2U1P4K0"/>
<keyword evidence="6" id="KW-1185">Reference proteome</keyword>
<keyword evidence="5" id="KW-0648">Protein biosynthesis</keyword>
<name>A0A2U1P4K0_ARTAN</name>
<evidence type="ECO:0000313" key="6">
    <source>
        <dbReference type="Proteomes" id="UP000245207"/>
    </source>
</evidence>
<gene>
    <name evidence="5" type="ORF">CTI12_AA048820</name>
</gene>
<sequence length="109" mass="12795">MDRSGMQKEKRPTVDEEQVTGKKKAVAKLYHKLSLDINRYYKWLDLSCTKGQQLEHPNVFEPQSTGVLEPDLAMQVLVQFEKGHLRMCRFCDNVWMFILQDALVKYDES</sequence>
<organism evidence="5 6">
    <name type="scientific">Artemisia annua</name>
    <name type="common">Sweet wormwood</name>
    <dbReference type="NCBI Taxonomy" id="35608"/>
    <lineage>
        <taxon>Eukaryota</taxon>
        <taxon>Viridiplantae</taxon>
        <taxon>Streptophyta</taxon>
        <taxon>Embryophyta</taxon>
        <taxon>Tracheophyta</taxon>
        <taxon>Spermatophyta</taxon>
        <taxon>Magnoliopsida</taxon>
        <taxon>eudicotyledons</taxon>
        <taxon>Gunneridae</taxon>
        <taxon>Pentapetalae</taxon>
        <taxon>asterids</taxon>
        <taxon>campanulids</taxon>
        <taxon>Asterales</taxon>
        <taxon>Asteraceae</taxon>
        <taxon>Asteroideae</taxon>
        <taxon>Anthemideae</taxon>
        <taxon>Artemisiinae</taxon>
        <taxon>Artemisia</taxon>
    </lineage>
</organism>
<reference evidence="5 6" key="1">
    <citation type="journal article" date="2018" name="Mol. Plant">
        <title>The genome of Artemisia annua provides insight into the evolution of Asteraceae family and artemisinin biosynthesis.</title>
        <authorList>
            <person name="Shen Q."/>
            <person name="Zhang L."/>
            <person name="Liao Z."/>
            <person name="Wang S."/>
            <person name="Yan T."/>
            <person name="Shi P."/>
            <person name="Liu M."/>
            <person name="Fu X."/>
            <person name="Pan Q."/>
            <person name="Wang Y."/>
            <person name="Lv Z."/>
            <person name="Lu X."/>
            <person name="Zhang F."/>
            <person name="Jiang W."/>
            <person name="Ma Y."/>
            <person name="Chen M."/>
            <person name="Hao X."/>
            <person name="Li L."/>
            <person name="Tang Y."/>
            <person name="Lv G."/>
            <person name="Zhou Y."/>
            <person name="Sun X."/>
            <person name="Brodelius P.E."/>
            <person name="Rose J.K.C."/>
            <person name="Tang K."/>
        </authorList>
    </citation>
    <scope>NUCLEOTIDE SEQUENCE [LARGE SCALE GENOMIC DNA]</scope>
    <source>
        <strain evidence="6">cv. Huhao1</strain>
        <tissue evidence="5">Leaf</tissue>
    </source>
</reference>
<accession>A0A2U1P4K0</accession>
<keyword evidence="3" id="KW-0539">Nucleus</keyword>
<comment type="caution">
    <text evidence="5">The sequence shown here is derived from an EMBL/GenBank/DDBJ whole genome shotgun (WGS) entry which is preliminary data.</text>
</comment>
<dbReference type="STRING" id="35608.A0A2U1P4K0"/>
<dbReference type="InterPro" id="IPR009088">
    <property type="entry name" value="TFIIA_b-brl"/>
</dbReference>
<dbReference type="GO" id="GO:0003743">
    <property type="term" value="F:translation initiation factor activity"/>
    <property type="evidence" value="ECO:0007669"/>
    <property type="project" value="UniProtKB-KW"/>
</dbReference>
<dbReference type="Gene3D" id="2.30.18.10">
    <property type="entry name" value="Transcription factor IIA (TFIIA), beta-barrel domain"/>
    <property type="match status" value="1"/>
</dbReference>
<evidence type="ECO:0000313" key="5">
    <source>
        <dbReference type="EMBL" id="PWA80607.1"/>
    </source>
</evidence>
<feature type="domain" description="Transcription initiation factor IIA gamma subunit C-terminal" evidence="4">
    <location>
        <begin position="82"/>
        <end position="107"/>
    </location>
</feature>
<evidence type="ECO:0000259" key="4">
    <source>
        <dbReference type="Pfam" id="PF02751"/>
    </source>
</evidence>
<keyword evidence="2" id="KW-0804">Transcription</keyword>
<evidence type="ECO:0000256" key="3">
    <source>
        <dbReference type="ARBA" id="ARBA00023242"/>
    </source>
</evidence>